<organism evidence="2 3">
    <name type="scientific">Diceros bicornis minor</name>
    <name type="common">South-central black rhinoceros</name>
    <dbReference type="NCBI Taxonomy" id="77932"/>
    <lineage>
        <taxon>Eukaryota</taxon>
        <taxon>Metazoa</taxon>
        <taxon>Chordata</taxon>
        <taxon>Craniata</taxon>
        <taxon>Vertebrata</taxon>
        <taxon>Euteleostomi</taxon>
        <taxon>Mammalia</taxon>
        <taxon>Eutheria</taxon>
        <taxon>Laurasiatheria</taxon>
        <taxon>Perissodactyla</taxon>
        <taxon>Rhinocerotidae</taxon>
        <taxon>Diceros</taxon>
    </lineage>
</organism>
<keyword evidence="1" id="KW-1133">Transmembrane helix</keyword>
<feature type="transmembrane region" description="Helical" evidence="1">
    <location>
        <begin position="22"/>
        <end position="43"/>
    </location>
</feature>
<dbReference type="InterPro" id="IPR038050">
    <property type="entry name" value="Neuro_actylchol_rec"/>
</dbReference>
<proteinExistence type="predicted"/>
<dbReference type="AlphaFoldDB" id="A0A7J7FIE9"/>
<dbReference type="Proteomes" id="UP000551758">
    <property type="component" value="Unassembled WGS sequence"/>
</dbReference>
<evidence type="ECO:0000256" key="1">
    <source>
        <dbReference type="SAM" id="Phobius"/>
    </source>
</evidence>
<evidence type="ECO:0008006" key="4">
    <source>
        <dbReference type="Google" id="ProtNLM"/>
    </source>
</evidence>
<dbReference type="SUPFAM" id="SSF90112">
    <property type="entry name" value="Neurotransmitter-gated ion-channel transmembrane pore"/>
    <property type="match status" value="1"/>
</dbReference>
<accession>A0A7J7FIE9</accession>
<reference evidence="2 3" key="1">
    <citation type="journal article" date="2020" name="Mol. Biol. Evol.">
        <title>Interspecific Gene Flow and the Evolution of Specialization in Black and White Rhinoceros.</title>
        <authorList>
            <person name="Moodley Y."/>
            <person name="Westbury M.V."/>
            <person name="Russo I.M."/>
            <person name="Gopalakrishnan S."/>
            <person name="Rakotoarivelo A."/>
            <person name="Olsen R.A."/>
            <person name="Prost S."/>
            <person name="Tunstall T."/>
            <person name="Ryder O.A."/>
            <person name="Dalen L."/>
            <person name="Bruford M.W."/>
        </authorList>
    </citation>
    <scope>NUCLEOTIDE SEQUENCE [LARGE SCALE GENOMIC DNA]</scope>
    <source>
        <strain evidence="2">SBR-YM</strain>
        <tissue evidence="2">Skin</tissue>
    </source>
</reference>
<dbReference type="GO" id="GO:0006811">
    <property type="term" value="P:monoatomic ion transport"/>
    <property type="evidence" value="ECO:0007669"/>
    <property type="project" value="InterPro"/>
</dbReference>
<dbReference type="EMBL" id="JACDTQ010000544">
    <property type="protein sequence ID" value="KAF5927865.1"/>
    <property type="molecule type" value="Genomic_DNA"/>
</dbReference>
<keyword evidence="3" id="KW-1185">Reference proteome</keyword>
<comment type="caution">
    <text evidence="2">The sequence shown here is derived from an EMBL/GenBank/DDBJ whole genome shotgun (WGS) entry which is preliminary data.</text>
</comment>
<keyword evidence="1" id="KW-0812">Transmembrane</keyword>
<gene>
    <name evidence="2" type="ORF">HPG69_009231</name>
</gene>
<sequence>MAFLVAIDALSLYLPEESKNHAAFKMTLLPGYTVFLLVMNDLFPATGTSFINVHFALCLTLMVVSLMETIFITYLLYLATTQPLPVPWWLYSLLLCCTSPQKCCSTAP</sequence>
<dbReference type="GO" id="GO:0016020">
    <property type="term" value="C:membrane"/>
    <property type="evidence" value="ECO:0007669"/>
    <property type="project" value="InterPro"/>
</dbReference>
<evidence type="ECO:0000313" key="3">
    <source>
        <dbReference type="Proteomes" id="UP000551758"/>
    </source>
</evidence>
<feature type="transmembrane region" description="Helical" evidence="1">
    <location>
        <begin position="55"/>
        <end position="79"/>
    </location>
</feature>
<keyword evidence="1" id="KW-0472">Membrane</keyword>
<dbReference type="Gene3D" id="1.20.58.390">
    <property type="entry name" value="Neurotransmitter-gated ion-channel transmembrane domain"/>
    <property type="match status" value="1"/>
</dbReference>
<evidence type="ECO:0000313" key="2">
    <source>
        <dbReference type="EMBL" id="KAF5927865.1"/>
    </source>
</evidence>
<protein>
    <recommendedName>
        <fullName evidence="4">Neurotransmitter-gated ion-channel transmembrane domain-containing protein</fullName>
    </recommendedName>
</protein>
<name>A0A7J7FIE9_DICBM</name>
<dbReference type="InterPro" id="IPR036719">
    <property type="entry name" value="Neuro-gated_channel_TM_sf"/>
</dbReference>